<evidence type="ECO:0000313" key="2">
    <source>
        <dbReference type="Proteomes" id="UP000324800"/>
    </source>
</evidence>
<dbReference type="EMBL" id="SNRW01000483">
    <property type="protein sequence ID" value="KAA6400885.1"/>
    <property type="molecule type" value="Genomic_DNA"/>
</dbReference>
<sequence length="114" mass="12737">MPSARAVVAVAVPLNYIPKLLVCIVIVQLTQQVQTLQQLTLPQASNGALVYLVPPEIKIFLSQSKNFYLDIANDQGSIVKVLSTSFSVEYDETQSECEVFDKWDKQSDVLNDIY</sequence>
<evidence type="ECO:0000313" key="1">
    <source>
        <dbReference type="EMBL" id="KAA6400885.1"/>
    </source>
</evidence>
<comment type="caution">
    <text evidence="1">The sequence shown here is derived from an EMBL/GenBank/DDBJ whole genome shotgun (WGS) entry which is preliminary data.</text>
</comment>
<reference evidence="1 2" key="1">
    <citation type="submission" date="2019-03" db="EMBL/GenBank/DDBJ databases">
        <title>Single cell metagenomics reveals metabolic interactions within the superorganism composed of flagellate Streblomastix strix and complex community of Bacteroidetes bacteria on its surface.</title>
        <authorList>
            <person name="Treitli S.C."/>
            <person name="Kolisko M."/>
            <person name="Husnik F."/>
            <person name="Keeling P."/>
            <person name="Hampl V."/>
        </authorList>
    </citation>
    <scope>NUCLEOTIDE SEQUENCE [LARGE SCALE GENOMIC DNA]</scope>
    <source>
        <strain evidence="1">ST1C</strain>
    </source>
</reference>
<accession>A0A5J4X2I6</accession>
<organism evidence="1 2">
    <name type="scientific">Streblomastix strix</name>
    <dbReference type="NCBI Taxonomy" id="222440"/>
    <lineage>
        <taxon>Eukaryota</taxon>
        <taxon>Metamonada</taxon>
        <taxon>Preaxostyla</taxon>
        <taxon>Oxymonadida</taxon>
        <taxon>Streblomastigidae</taxon>
        <taxon>Streblomastix</taxon>
    </lineage>
</organism>
<protein>
    <submittedName>
        <fullName evidence="1">Uncharacterized protein</fullName>
    </submittedName>
</protein>
<dbReference type="AlphaFoldDB" id="A0A5J4X2I6"/>
<proteinExistence type="predicted"/>
<gene>
    <name evidence="1" type="ORF">EZS28_003588</name>
</gene>
<name>A0A5J4X2I6_9EUKA</name>
<dbReference type="Proteomes" id="UP000324800">
    <property type="component" value="Unassembled WGS sequence"/>
</dbReference>